<dbReference type="GO" id="GO:0004560">
    <property type="term" value="F:alpha-L-fucosidase activity"/>
    <property type="evidence" value="ECO:0007669"/>
    <property type="project" value="InterPro"/>
</dbReference>
<name>A0A0C1IET1_9BACT</name>
<keyword evidence="5" id="KW-0378">Hydrolase</keyword>
<reference evidence="9 10" key="1">
    <citation type="submission" date="2014-11" db="EMBL/GenBank/DDBJ databases">
        <title>Genome sequence of Flavihumibacter solisilvae 3-3.</title>
        <authorList>
            <person name="Zhou G."/>
            <person name="Li M."/>
            <person name="Wang G."/>
        </authorList>
    </citation>
    <scope>NUCLEOTIDE SEQUENCE [LARGE SCALE GENOMIC DNA]</scope>
    <source>
        <strain evidence="9 10">3-3</strain>
    </source>
</reference>
<comment type="function">
    <text evidence="1">Alpha-L-fucosidase is responsible for hydrolyzing the alpha-1,6-linked fucose joined to the reducing-end N-acetylglucosamine of the carbohydrate moieties of glycoproteins.</text>
</comment>
<dbReference type="InterPro" id="IPR016286">
    <property type="entry name" value="FUC_metazoa-typ"/>
</dbReference>
<evidence type="ECO:0000256" key="4">
    <source>
        <dbReference type="ARBA" id="ARBA00022729"/>
    </source>
</evidence>
<evidence type="ECO:0000256" key="6">
    <source>
        <dbReference type="ARBA" id="ARBA00023295"/>
    </source>
</evidence>
<dbReference type="InterPro" id="IPR000933">
    <property type="entry name" value="Glyco_hydro_29"/>
</dbReference>
<keyword evidence="4" id="KW-0732">Signal</keyword>
<comment type="caution">
    <text evidence="9">The sequence shown here is derived from an EMBL/GenBank/DDBJ whole genome shotgun (WGS) entry which is preliminary data.</text>
</comment>
<evidence type="ECO:0000256" key="2">
    <source>
        <dbReference type="ARBA" id="ARBA00007951"/>
    </source>
</evidence>
<dbReference type="GO" id="GO:0005764">
    <property type="term" value="C:lysosome"/>
    <property type="evidence" value="ECO:0007669"/>
    <property type="project" value="TreeGrafter"/>
</dbReference>
<dbReference type="InterPro" id="IPR031919">
    <property type="entry name" value="Fucosidase_C"/>
</dbReference>
<dbReference type="GO" id="GO:0016139">
    <property type="term" value="P:glycoside catabolic process"/>
    <property type="evidence" value="ECO:0007669"/>
    <property type="project" value="TreeGrafter"/>
</dbReference>
<evidence type="ECO:0000259" key="7">
    <source>
        <dbReference type="Pfam" id="PF01120"/>
    </source>
</evidence>
<feature type="domain" description="Alpha-L-fucosidase C-terminal" evidence="8">
    <location>
        <begin position="387"/>
        <end position="464"/>
    </location>
</feature>
<dbReference type="PRINTS" id="PR00741">
    <property type="entry name" value="GLHYDRLASE29"/>
</dbReference>
<dbReference type="PANTHER" id="PTHR10030:SF37">
    <property type="entry name" value="ALPHA-L-FUCOSIDASE-RELATED"/>
    <property type="match status" value="1"/>
</dbReference>
<dbReference type="InterPro" id="IPR017853">
    <property type="entry name" value="GH"/>
</dbReference>
<dbReference type="FunFam" id="3.20.20.80:FF:000158">
    <property type="entry name" value="Exported alpha-L-fucosidase"/>
    <property type="match status" value="1"/>
</dbReference>
<dbReference type="SUPFAM" id="SSF51445">
    <property type="entry name" value="(Trans)glycosidases"/>
    <property type="match status" value="1"/>
</dbReference>
<dbReference type="PIRSF" id="PIRSF001092">
    <property type="entry name" value="Alpha-L-fucosidase"/>
    <property type="match status" value="1"/>
</dbReference>
<organism evidence="9 10">
    <name type="scientific">Flavihumibacter solisilvae</name>
    <dbReference type="NCBI Taxonomy" id="1349421"/>
    <lineage>
        <taxon>Bacteria</taxon>
        <taxon>Pseudomonadati</taxon>
        <taxon>Bacteroidota</taxon>
        <taxon>Chitinophagia</taxon>
        <taxon>Chitinophagales</taxon>
        <taxon>Chitinophagaceae</taxon>
        <taxon>Flavihumibacter</taxon>
    </lineage>
</organism>
<accession>A0A0C1IET1</accession>
<dbReference type="Gene3D" id="3.20.20.80">
    <property type="entry name" value="Glycosidases"/>
    <property type="match status" value="1"/>
</dbReference>
<keyword evidence="10" id="KW-1185">Reference proteome</keyword>
<dbReference type="EMBL" id="JSVC01000033">
    <property type="protein sequence ID" value="KIC92675.1"/>
    <property type="molecule type" value="Genomic_DNA"/>
</dbReference>
<dbReference type="STRING" id="1349421.OI18_21650"/>
<evidence type="ECO:0000256" key="1">
    <source>
        <dbReference type="ARBA" id="ARBA00004071"/>
    </source>
</evidence>
<dbReference type="GO" id="GO:0006004">
    <property type="term" value="P:fucose metabolic process"/>
    <property type="evidence" value="ECO:0007669"/>
    <property type="project" value="InterPro"/>
</dbReference>
<sequence length="469" mass="54097">MFFQTLTAQQVFQPTWESLKQYSTPDWFQDAKFGIFIHWGVYSVPAFENEWYPRSMYQQGSAAFKHHREKYGDHKTFGYKDFIPMFKAEKFNAEEWLTLFKNAGAKYIVPVAEHHDGFAMYNTALSKWNASVMGPKRDIIGELATATNKAGLVFGVSSHRIEHWWFMNGGRKFESDVLNPEFQDFYGPAHEENETMSPEFMNDWLLRCTELTDKYHPQLFWFDWWIEQPALEPYRKSFAAYYYNKAREWGKGVVINNKYEKAYPEGTTVLDIERGKLADIRKLPWQTDDAASYKSWGYIPEDSFKSVKYLVNNLVDIVSKNGCLLLNIGPRPDGSIPEEAKDRLLGIGKWLQVNGEAIYGTRPWKIFGEGPTQVAGGAFSDAKDKPFTAEDIRFTVKGEFLYAISLDVPMKDLKIRALGSSSLNRKIETVELLGSNEKIKWTQNNDGLLIRPVKNYPAENAVVYKLKLN</sequence>
<dbReference type="Proteomes" id="UP000031408">
    <property type="component" value="Unassembled WGS sequence"/>
</dbReference>
<dbReference type="InterPro" id="IPR057739">
    <property type="entry name" value="Glyco_hydro_29_N"/>
</dbReference>
<evidence type="ECO:0000313" key="9">
    <source>
        <dbReference type="EMBL" id="KIC92675.1"/>
    </source>
</evidence>
<evidence type="ECO:0000259" key="8">
    <source>
        <dbReference type="Pfam" id="PF16757"/>
    </source>
</evidence>
<feature type="domain" description="Glycoside hydrolase family 29 N-terminal" evidence="7">
    <location>
        <begin position="6"/>
        <end position="356"/>
    </location>
</feature>
<evidence type="ECO:0000256" key="3">
    <source>
        <dbReference type="ARBA" id="ARBA00012662"/>
    </source>
</evidence>
<proteinExistence type="inferred from homology"/>
<evidence type="ECO:0000313" key="10">
    <source>
        <dbReference type="Proteomes" id="UP000031408"/>
    </source>
</evidence>
<gene>
    <name evidence="9" type="ORF">OI18_21650</name>
</gene>
<dbReference type="EC" id="3.2.1.51" evidence="3"/>
<evidence type="ECO:0000256" key="5">
    <source>
        <dbReference type="ARBA" id="ARBA00022801"/>
    </source>
</evidence>
<dbReference type="Pfam" id="PF01120">
    <property type="entry name" value="Alpha_L_fucos"/>
    <property type="match status" value="1"/>
</dbReference>
<dbReference type="Gene3D" id="2.60.40.1180">
    <property type="entry name" value="Golgi alpha-mannosidase II"/>
    <property type="match status" value="1"/>
</dbReference>
<dbReference type="InterPro" id="IPR013780">
    <property type="entry name" value="Glyco_hydro_b"/>
</dbReference>
<dbReference type="SMART" id="SM00812">
    <property type="entry name" value="Alpha_L_fucos"/>
    <property type="match status" value="1"/>
</dbReference>
<comment type="similarity">
    <text evidence="2">Belongs to the glycosyl hydrolase 29 family.</text>
</comment>
<dbReference type="PANTHER" id="PTHR10030">
    <property type="entry name" value="ALPHA-L-FUCOSIDASE"/>
    <property type="match status" value="1"/>
</dbReference>
<dbReference type="AlphaFoldDB" id="A0A0C1IET1"/>
<keyword evidence="6" id="KW-0326">Glycosidase</keyword>
<protein>
    <recommendedName>
        <fullName evidence="3">alpha-L-fucosidase</fullName>
        <ecNumber evidence="3">3.2.1.51</ecNumber>
    </recommendedName>
</protein>
<dbReference type="Pfam" id="PF16757">
    <property type="entry name" value="Fucosidase_C"/>
    <property type="match status" value="1"/>
</dbReference>